<dbReference type="EMBL" id="JWIC01000005">
    <property type="protein sequence ID" value="KID57209.1"/>
    <property type="molecule type" value="Genomic_DNA"/>
</dbReference>
<evidence type="ECO:0000313" key="17">
    <source>
        <dbReference type="Proteomes" id="UP000031327"/>
    </source>
</evidence>
<dbReference type="SUPFAM" id="SSF55729">
    <property type="entry name" value="Acyl-CoA N-acyltransferases (Nat)"/>
    <property type="match status" value="1"/>
</dbReference>
<comment type="catalytic activity">
    <reaction evidence="6 15">
        <text>N-terminal L-arginyl-[protein] + L-leucyl-tRNA(Leu) = N-terminal L-leucyl-L-arginyl-[protein] + tRNA(Leu) + H(+)</text>
        <dbReference type="Rhea" id="RHEA:50416"/>
        <dbReference type="Rhea" id="RHEA-COMP:9613"/>
        <dbReference type="Rhea" id="RHEA-COMP:9622"/>
        <dbReference type="Rhea" id="RHEA-COMP:12672"/>
        <dbReference type="Rhea" id="RHEA-COMP:12673"/>
        <dbReference type="ChEBI" id="CHEBI:15378"/>
        <dbReference type="ChEBI" id="CHEBI:64719"/>
        <dbReference type="ChEBI" id="CHEBI:78442"/>
        <dbReference type="ChEBI" id="CHEBI:78494"/>
        <dbReference type="ChEBI" id="CHEBI:133044"/>
        <dbReference type="EC" id="2.3.2.6"/>
    </reaction>
</comment>
<dbReference type="Pfam" id="PF03588">
    <property type="entry name" value="Leu_Phe_trans"/>
    <property type="match status" value="1"/>
</dbReference>
<dbReference type="PANTHER" id="PTHR30098">
    <property type="entry name" value="LEUCYL/PHENYLALANYL-TRNA--PROTEIN TRANSFERASE"/>
    <property type="match status" value="1"/>
</dbReference>
<evidence type="ECO:0000256" key="8">
    <source>
        <dbReference type="ARBA" id="ARBA00054043"/>
    </source>
</evidence>
<evidence type="ECO:0000256" key="5">
    <source>
        <dbReference type="ARBA" id="ARBA00050607"/>
    </source>
</evidence>
<evidence type="ECO:0000256" key="11">
    <source>
        <dbReference type="ARBA" id="ARBA00074372"/>
    </source>
</evidence>
<gene>
    <name evidence="15" type="primary">aat</name>
    <name evidence="16" type="ORF">JF50_08220</name>
</gene>
<dbReference type="InterPro" id="IPR042221">
    <property type="entry name" value="Leu/Phe-tRNA_Trfase_N"/>
</dbReference>
<evidence type="ECO:0000256" key="12">
    <source>
        <dbReference type="ARBA" id="ARBA00077136"/>
    </source>
</evidence>
<dbReference type="InterPro" id="IPR004616">
    <property type="entry name" value="Leu/Phe-tRNA_Trfase"/>
</dbReference>
<sequence>MTQQLFHLSLTDYIFPPCHYALKEPDGLLAIGGCLNTLRLKKAYQLGIFPWFNEREPIMWWSPSERGIIEFDDFHIGRTLRKAKNKLNPRVTINRAFEQVITQCREQRLNDEGTWINKNMLKAYCQAHQEGFAHSLEVWVDGELAGGLYGIMVSGVFCGESMFHSQPNASKLAMWALVNWLKKHNAHFIDCQLDNPYLSSMGAKVIPRDEFLTKLKGASGYHPVQTMWQPQDIGAIYD</sequence>
<dbReference type="Proteomes" id="UP000031327">
    <property type="component" value="Unassembled WGS sequence"/>
</dbReference>
<dbReference type="GO" id="GO:0030163">
    <property type="term" value="P:protein catabolic process"/>
    <property type="evidence" value="ECO:0007669"/>
    <property type="project" value="UniProtKB-UniRule"/>
</dbReference>
<accession>A0A0C1MJN1</accession>
<dbReference type="AlphaFoldDB" id="A0A0C1MJN1"/>
<dbReference type="GO" id="GO:0008914">
    <property type="term" value="F:leucyl-tRNA--protein transferase activity"/>
    <property type="evidence" value="ECO:0007669"/>
    <property type="project" value="UniProtKB-UniRule"/>
</dbReference>
<dbReference type="GO" id="GO:0005737">
    <property type="term" value="C:cytoplasm"/>
    <property type="evidence" value="ECO:0007669"/>
    <property type="project" value="UniProtKB-SubCell"/>
</dbReference>
<dbReference type="PANTHER" id="PTHR30098:SF2">
    <property type="entry name" value="LEUCYL_PHENYLALANYL-TRNA--PROTEIN TRANSFERASE"/>
    <property type="match status" value="1"/>
</dbReference>
<comment type="catalytic activity">
    <reaction evidence="7 15">
        <text>N-terminal L-lysyl-[protein] + L-leucyl-tRNA(Leu) = N-terminal L-leucyl-L-lysyl-[protein] + tRNA(Leu) + H(+)</text>
        <dbReference type="Rhea" id="RHEA:12340"/>
        <dbReference type="Rhea" id="RHEA-COMP:9613"/>
        <dbReference type="Rhea" id="RHEA-COMP:9622"/>
        <dbReference type="Rhea" id="RHEA-COMP:12670"/>
        <dbReference type="Rhea" id="RHEA-COMP:12671"/>
        <dbReference type="ChEBI" id="CHEBI:15378"/>
        <dbReference type="ChEBI" id="CHEBI:65249"/>
        <dbReference type="ChEBI" id="CHEBI:78442"/>
        <dbReference type="ChEBI" id="CHEBI:78494"/>
        <dbReference type="ChEBI" id="CHEBI:133043"/>
        <dbReference type="EC" id="2.3.2.6"/>
    </reaction>
</comment>
<comment type="catalytic activity">
    <reaction evidence="5 15">
        <text>L-phenylalanyl-tRNA(Phe) + an N-terminal L-alpha-aminoacyl-[protein] = an N-terminal L-phenylalanyl-L-alpha-aminoacyl-[protein] + tRNA(Phe)</text>
        <dbReference type="Rhea" id="RHEA:43632"/>
        <dbReference type="Rhea" id="RHEA-COMP:9668"/>
        <dbReference type="Rhea" id="RHEA-COMP:9699"/>
        <dbReference type="Rhea" id="RHEA-COMP:10636"/>
        <dbReference type="Rhea" id="RHEA-COMP:10637"/>
        <dbReference type="ChEBI" id="CHEBI:78442"/>
        <dbReference type="ChEBI" id="CHEBI:78531"/>
        <dbReference type="ChEBI" id="CHEBI:78597"/>
        <dbReference type="ChEBI" id="CHEBI:83561"/>
        <dbReference type="EC" id="2.3.2.6"/>
    </reaction>
</comment>
<dbReference type="InterPro" id="IPR042203">
    <property type="entry name" value="Leu/Phe-tRNA_Trfase_C"/>
</dbReference>
<proteinExistence type="inferred from homology"/>
<evidence type="ECO:0000256" key="10">
    <source>
        <dbReference type="ARBA" id="ARBA00066767"/>
    </source>
</evidence>
<dbReference type="EC" id="2.3.2.6" evidence="10 15"/>
<protein>
    <recommendedName>
        <fullName evidence="11 15">Leucyl/phenylalanyl-tRNA--protein transferase</fullName>
        <ecNumber evidence="10 15">2.3.2.6</ecNumber>
    </recommendedName>
    <alternativeName>
        <fullName evidence="12 15">L/F-transferase</fullName>
    </alternativeName>
    <alternativeName>
        <fullName evidence="13 15">Leucyltransferase</fullName>
    </alternativeName>
    <alternativeName>
        <fullName evidence="14 15">Phenyalanyltransferase</fullName>
    </alternativeName>
</protein>
<evidence type="ECO:0000256" key="4">
    <source>
        <dbReference type="ARBA" id="ARBA00023315"/>
    </source>
</evidence>
<evidence type="ECO:0000313" key="16">
    <source>
        <dbReference type="EMBL" id="KID57209.1"/>
    </source>
</evidence>
<dbReference type="InterPro" id="IPR016181">
    <property type="entry name" value="Acyl_CoA_acyltransferase"/>
</dbReference>
<dbReference type="NCBIfam" id="TIGR00667">
    <property type="entry name" value="aat"/>
    <property type="match status" value="1"/>
</dbReference>
<name>A0A0C1MJN1_9GAMM</name>
<evidence type="ECO:0000256" key="9">
    <source>
        <dbReference type="ARBA" id="ARBA00061535"/>
    </source>
</evidence>
<dbReference type="Gene3D" id="3.40.630.70">
    <property type="entry name" value="Leucyl/phenylalanyl-tRNA-protein transferase, C-terminal domain"/>
    <property type="match status" value="1"/>
</dbReference>
<comment type="caution">
    <text evidence="16">The sequence shown here is derived from an EMBL/GenBank/DDBJ whole genome shotgun (WGS) entry which is preliminary data.</text>
</comment>
<dbReference type="RefSeq" id="WP_039608984.1">
    <property type="nucleotide sequence ID" value="NZ_JWIC01000005.1"/>
</dbReference>
<evidence type="ECO:0000256" key="6">
    <source>
        <dbReference type="ARBA" id="ARBA00050652"/>
    </source>
</evidence>
<keyword evidence="3 15" id="KW-0808">Transferase</keyword>
<dbReference type="Gene3D" id="3.30.70.3550">
    <property type="entry name" value="Leucyl/phenylalanyl-tRNA-protein transferase, N-terminal domain"/>
    <property type="match status" value="1"/>
</dbReference>
<evidence type="ECO:0000256" key="7">
    <source>
        <dbReference type="ARBA" id="ARBA00051538"/>
    </source>
</evidence>
<reference evidence="16 17" key="1">
    <citation type="submission" date="2014-12" db="EMBL/GenBank/DDBJ databases">
        <title>Draft Genome Sequence of Pseudoalteromonas luteoviolacea HI1.</title>
        <authorList>
            <person name="Asahina A.Y."/>
            <person name="Hadfield M.G."/>
        </authorList>
    </citation>
    <scope>NUCLEOTIDE SEQUENCE [LARGE SCALE GENOMIC DNA]</scope>
    <source>
        <strain evidence="16 17">HI1</strain>
    </source>
</reference>
<comment type="subcellular location">
    <subcellularLocation>
        <location evidence="1 15">Cytoplasm</location>
    </subcellularLocation>
</comment>
<dbReference type="OrthoDB" id="9790282at2"/>
<evidence type="ECO:0000256" key="3">
    <source>
        <dbReference type="ARBA" id="ARBA00022679"/>
    </source>
</evidence>
<evidence type="ECO:0000256" key="14">
    <source>
        <dbReference type="ARBA" id="ARBA00083640"/>
    </source>
</evidence>
<evidence type="ECO:0000256" key="1">
    <source>
        <dbReference type="ARBA" id="ARBA00004496"/>
    </source>
</evidence>
<dbReference type="FunFam" id="3.30.70.3550:FF:000001">
    <property type="entry name" value="Leucyl/phenylalanyl-tRNA--protein transferase"/>
    <property type="match status" value="1"/>
</dbReference>
<organism evidence="16 17">
    <name type="scientific">Pseudoalteromonas luteoviolacea</name>
    <dbReference type="NCBI Taxonomy" id="43657"/>
    <lineage>
        <taxon>Bacteria</taxon>
        <taxon>Pseudomonadati</taxon>
        <taxon>Pseudomonadota</taxon>
        <taxon>Gammaproteobacteria</taxon>
        <taxon>Alteromonadales</taxon>
        <taxon>Pseudoalteromonadaceae</taxon>
        <taxon>Pseudoalteromonas</taxon>
    </lineage>
</organism>
<comment type="function">
    <text evidence="8 15">Functions in the N-end rule pathway of protein degradation where it conjugates Leu, Phe and, less efficiently, Met from aminoacyl-tRNAs to the N-termini of proteins containing an N-terminal arginine or lysine.</text>
</comment>
<dbReference type="HAMAP" id="MF_00688">
    <property type="entry name" value="Leu_Phe_trans"/>
    <property type="match status" value="1"/>
</dbReference>
<keyword evidence="4 15" id="KW-0012">Acyltransferase</keyword>
<evidence type="ECO:0000256" key="13">
    <source>
        <dbReference type="ARBA" id="ARBA00077165"/>
    </source>
</evidence>
<comment type="similarity">
    <text evidence="9 15">Belongs to the L/F-transferase family.</text>
</comment>
<keyword evidence="2 15" id="KW-0963">Cytoplasm</keyword>
<evidence type="ECO:0000256" key="15">
    <source>
        <dbReference type="HAMAP-Rule" id="MF_00688"/>
    </source>
</evidence>
<evidence type="ECO:0000256" key="2">
    <source>
        <dbReference type="ARBA" id="ARBA00022490"/>
    </source>
</evidence>